<dbReference type="EMBL" id="JAJJMA010115587">
    <property type="protein sequence ID" value="MCL7031779.1"/>
    <property type="molecule type" value="Genomic_DNA"/>
</dbReference>
<protein>
    <submittedName>
        <fullName evidence="3">Uncharacterized protein</fullName>
    </submittedName>
</protein>
<dbReference type="Gene3D" id="3.30.70.1730">
    <property type="match status" value="1"/>
</dbReference>
<proteinExistence type="inferred from homology"/>
<keyword evidence="4" id="KW-1185">Reference proteome</keyword>
<keyword evidence="2" id="KW-0812">Transmembrane</keyword>
<gene>
    <name evidence="3" type="ORF">MKW94_001126</name>
</gene>
<evidence type="ECO:0000256" key="2">
    <source>
        <dbReference type="SAM" id="Phobius"/>
    </source>
</evidence>
<dbReference type="Proteomes" id="UP001177140">
    <property type="component" value="Unassembled WGS sequence"/>
</dbReference>
<organism evidence="3 4">
    <name type="scientific">Papaver nudicaule</name>
    <name type="common">Iceland poppy</name>
    <dbReference type="NCBI Taxonomy" id="74823"/>
    <lineage>
        <taxon>Eukaryota</taxon>
        <taxon>Viridiplantae</taxon>
        <taxon>Streptophyta</taxon>
        <taxon>Embryophyta</taxon>
        <taxon>Tracheophyta</taxon>
        <taxon>Spermatophyta</taxon>
        <taxon>Magnoliopsida</taxon>
        <taxon>Ranunculales</taxon>
        <taxon>Papaveraceae</taxon>
        <taxon>Papaveroideae</taxon>
        <taxon>Papaver</taxon>
    </lineage>
</organism>
<dbReference type="InterPro" id="IPR043141">
    <property type="entry name" value="Ribosomal_uL10-like_sf"/>
</dbReference>
<evidence type="ECO:0000313" key="4">
    <source>
        <dbReference type="Proteomes" id="UP001177140"/>
    </source>
</evidence>
<feature type="transmembrane region" description="Helical" evidence="2">
    <location>
        <begin position="23"/>
        <end position="40"/>
    </location>
</feature>
<name>A0AA41S280_PAPNU</name>
<reference evidence="3" key="1">
    <citation type="submission" date="2022-03" db="EMBL/GenBank/DDBJ databases">
        <title>A functionally conserved STORR gene fusion in Papaver species that diverged 16.8 million years ago.</title>
        <authorList>
            <person name="Catania T."/>
        </authorList>
    </citation>
    <scope>NUCLEOTIDE SEQUENCE</scope>
    <source>
        <strain evidence="3">S-191538</strain>
    </source>
</reference>
<keyword evidence="2" id="KW-0472">Membrane</keyword>
<evidence type="ECO:0000313" key="3">
    <source>
        <dbReference type="EMBL" id="MCL7031779.1"/>
    </source>
</evidence>
<evidence type="ECO:0000256" key="1">
    <source>
        <dbReference type="ARBA" id="ARBA00008889"/>
    </source>
</evidence>
<dbReference type="AlphaFoldDB" id="A0AA41S280"/>
<accession>A0AA41S280</accession>
<sequence length="49" mass="5519">MGKNTVMRRYVRLHAEKSGNNDFLNLVPLLFVGNVGLIFTKGDLRTLAK</sequence>
<comment type="caution">
    <text evidence="3">The sequence shown here is derived from an EMBL/GenBank/DDBJ whole genome shotgun (WGS) entry which is preliminary data.</text>
</comment>
<keyword evidence="2" id="KW-1133">Transmembrane helix</keyword>
<comment type="similarity">
    <text evidence="1">Belongs to the universal ribosomal protein uL10 family.</text>
</comment>